<dbReference type="SMART" id="SM00297">
    <property type="entry name" value="BROMO"/>
    <property type="match status" value="2"/>
</dbReference>
<dbReference type="Gene3D" id="1.20.1270.220">
    <property type="match status" value="1"/>
</dbReference>
<dbReference type="Pfam" id="PF17035">
    <property type="entry name" value="BET"/>
    <property type="match status" value="1"/>
</dbReference>
<dbReference type="PROSITE" id="PS50014">
    <property type="entry name" value="BROMODOMAIN_2"/>
    <property type="match status" value="2"/>
</dbReference>
<feature type="compositionally biased region" description="Pro residues" evidence="3">
    <location>
        <begin position="521"/>
        <end position="539"/>
    </location>
</feature>
<evidence type="ECO:0000313" key="7">
    <source>
        <dbReference type="Proteomes" id="UP000193218"/>
    </source>
</evidence>
<feature type="compositionally biased region" description="Polar residues" evidence="3">
    <location>
        <begin position="552"/>
        <end position="562"/>
    </location>
</feature>
<dbReference type="InterPro" id="IPR050935">
    <property type="entry name" value="Bromo_chromatin_reader"/>
</dbReference>
<feature type="domain" description="Bromo" evidence="4">
    <location>
        <begin position="411"/>
        <end position="503"/>
    </location>
</feature>
<feature type="region of interest" description="Disordered" evidence="3">
    <location>
        <begin position="704"/>
        <end position="729"/>
    </location>
</feature>
<organism evidence="6 7">
    <name type="scientific">Kockovaella imperatae</name>
    <dbReference type="NCBI Taxonomy" id="4999"/>
    <lineage>
        <taxon>Eukaryota</taxon>
        <taxon>Fungi</taxon>
        <taxon>Dikarya</taxon>
        <taxon>Basidiomycota</taxon>
        <taxon>Agaricomycotina</taxon>
        <taxon>Tremellomycetes</taxon>
        <taxon>Tremellales</taxon>
        <taxon>Cuniculitremaceae</taxon>
        <taxon>Kockovaella</taxon>
    </lineage>
</organism>
<proteinExistence type="predicted"/>
<feature type="compositionally biased region" description="Polar residues" evidence="3">
    <location>
        <begin position="240"/>
        <end position="262"/>
    </location>
</feature>
<protein>
    <recommendedName>
        <fullName evidence="8">Bromodomain-containing protein</fullName>
    </recommendedName>
</protein>
<dbReference type="PROSITE" id="PS51525">
    <property type="entry name" value="NET"/>
    <property type="match status" value="1"/>
</dbReference>
<feature type="compositionally biased region" description="Pro residues" evidence="3">
    <location>
        <begin position="22"/>
        <end position="38"/>
    </location>
</feature>
<evidence type="ECO:0008006" key="8">
    <source>
        <dbReference type="Google" id="ProtNLM"/>
    </source>
</evidence>
<dbReference type="EMBL" id="NBSH01000019">
    <property type="protein sequence ID" value="ORX33563.1"/>
    <property type="molecule type" value="Genomic_DNA"/>
</dbReference>
<feature type="compositionally biased region" description="Basic and acidic residues" evidence="3">
    <location>
        <begin position="457"/>
        <end position="473"/>
    </location>
</feature>
<dbReference type="Proteomes" id="UP000193218">
    <property type="component" value="Unassembled WGS sequence"/>
</dbReference>
<feature type="compositionally biased region" description="Acidic residues" evidence="3">
    <location>
        <begin position="709"/>
        <end position="726"/>
    </location>
</feature>
<dbReference type="InterPro" id="IPR001487">
    <property type="entry name" value="Bromodomain"/>
</dbReference>
<feature type="compositionally biased region" description="Low complexity" evidence="3">
    <location>
        <begin position="312"/>
        <end position="324"/>
    </location>
</feature>
<dbReference type="InParanoid" id="A0A1Y1U6A5"/>
<feature type="compositionally biased region" description="Basic residues" evidence="3">
    <location>
        <begin position="752"/>
        <end position="765"/>
    </location>
</feature>
<name>A0A1Y1U6A5_9TREE</name>
<keyword evidence="7" id="KW-1185">Reference proteome</keyword>
<dbReference type="RefSeq" id="XP_021867882.1">
    <property type="nucleotide sequence ID" value="XM_022017218.1"/>
</dbReference>
<feature type="region of interest" description="Disordered" evidence="3">
    <location>
        <begin position="875"/>
        <end position="946"/>
    </location>
</feature>
<dbReference type="PANTHER" id="PTHR22880">
    <property type="entry name" value="FALZ-RELATED BROMODOMAIN-CONTAINING PROTEINS"/>
    <property type="match status" value="1"/>
</dbReference>
<sequence length="946" mass="100794">MSDEPLPPPPLAAAQPPVDSYAPPPLVPAAPDNGPPPLNMDGVNSAPAGPSYPAEPLLVAPPLEPSQPMDGAAAPLKPLLNPLQTGNSPMPSTEVEPPRSPNPANAAIDDKGNNVELDVPSASASVVGPAVVPPSISVERPLESAATEPVLTSSTLLPIAGQSSSAAVIPSPSPVPPPIQSPSSLPRDAPMPPTPEPRDEPAPVLHSGLIPPVVPAPTAITTEASEGPLRSAAPPPETSFPMSSESQAGPSQHSAPADSQPNAVAPVQPLSAVSGAPPTPPEDTPPVPNPMQSQTSGVPPTASDAMDVDVTAPPSSEPISASSSNGALKRSGDDLEGREEKRVKEEAPLAPTATPAAPTDAPAPALPPVDPNAPPPPWLTYTPPPSKPAGPTTPLTPNQHKHLLNAIRNLKKNASAINFLEPVDVVRFGIPHYAQIIDRPMDLGTVETKLIVSDPRGPPKDKSKMSKWDESKGRYGNVSDVVQDVRQIWENTRKFNGPTHVVSEAASKLETTFEKSLNNIPPEPSAAPAPAPPPAPAPQPADAGPSSHTRRPSVSQVPTIRRSSVGPDRPKREIHAPPSKELPYADAKPRRRNDSQLRWAERELAKIEKAAKNYNIVSPFLYEVEKIVEAFPQYSQVVKQPIDLNHIKQRLSDGTYDEVHQVDADMRLMFKNALAFNPPGDPVNDAAQGFKQIWDEKWKQLPAKVEMRDESEDPLAGDEETASDAEDTARLAKLESQIGKLQAEITDIKARQAARKASKPKKKTKPSGGRKSFSKSSPGANGHGGPKKSKKNRDMVFKDEEEPDSEEEAKNLTMSQKQELAEKINQVDESVLTKAVDIIKETMQLSSEQEIELDIELLPPRTIYRLYNLVCRGGRKAARAKPGQGKRSSTGKKAGGARKTVNEQAEEERIRRMEAQLQSFDAGRGGTGWDGGDESESSEDESSDED</sequence>
<feature type="region of interest" description="Disordered" evidence="3">
    <location>
        <begin position="749"/>
        <end position="821"/>
    </location>
</feature>
<feature type="compositionally biased region" description="Pro residues" evidence="3">
    <location>
        <begin position="364"/>
        <end position="388"/>
    </location>
</feature>
<dbReference type="PANTHER" id="PTHR22880:SF225">
    <property type="entry name" value="BROMODOMAIN-CONTAINING PROTEIN BET-1-RELATED"/>
    <property type="match status" value="1"/>
</dbReference>
<dbReference type="GO" id="GO:0000785">
    <property type="term" value="C:chromatin"/>
    <property type="evidence" value="ECO:0007669"/>
    <property type="project" value="TreeGrafter"/>
</dbReference>
<evidence type="ECO:0000256" key="1">
    <source>
        <dbReference type="ARBA" id="ARBA00023117"/>
    </source>
</evidence>
<dbReference type="GeneID" id="33559027"/>
<feature type="domain" description="Bromo" evidence="4">
    <location>
        <begin position="612"/>
        <end position="684"/>
    </location>
</feature>
<feature type="compositionally biased region" description="Low complexity" evidence="3">
    <location>
        <begin position="72"/>
        <end position="83"/>
    </location>
</feature>
<dbReference type="FunCoup" id="A0A1Y1U6A5">
    <property type="interactions" value="595"/>
</dbReference>
<reference evidence="6 7" key="1">
    <citation type="submission" date="2017-03" db="EMBL/GenBank/DDBJ databases">
        <title>Widespread Adenine N6-methylation of Active Genes in Fungi.</title>
        <authorList>
            <consortium name="DOE Joint Genome Institute"/>
            <person name="Mondo S.J."/>
            <person name="Dannebaum R.O."/>
            <person name="Kuo R.C."/>
            <person name="Louie K.B."/>
            <person name="Bewick A.J."/>
            <person name="Labutti K."/>
            <person name="Haridas S."/>
            <person name="Kuo A."/>
            <person name="Salamov A."/>
            <person name="Ahrendt S.R."/>
            <person name="Lau R."/>
            <person name="Bowen B.P."/>
            <person name="Lipzen A."/>
            <person name="Sullivan W."/>
            <person name="Andreopoulos W.B."/>
            <person name="Clum A."/>
            <person name="Lindquist E."/>
            <person name="Daum C."/>
            <person name="Northen T.R."/>
            <person name="Ramamoorthy G."/>
            <person name="Schmitz R.J."/>
            <person name="Gryganskyi A."/>
            <person name="Culley D."/>
            <person name="Magnuson J."/>
            <person name="James T.Y."/>
            <person name="O'Malley M.A."/>
            <person name="Stajich J.E."/>
            <person name="Spatafora J.W."/>
            <person name="Visel A."/>
            <person name="Grigoriev I.V."/>
        </authorList>
    </citation>
    <scope>NUCLEOTIDE SEQUENCE [LARGE SCALE GENOMIC DNA]</scope>
    <source>
        <strain evidence="6 7">NRRL Y-17943</strain>
    </source>
</reference>
<dbReference type="PRINTS" id="PR00503">
    <property type="entry name" value="BROMODOMAIN"/>
</dbReference>
<dbReference type="Gene3D" id="1.20.920.10">
    <property type="entry name" value="Bromodomain-like"/>
    <property type="match status" value="2"/>
</dbReference>
<dbReference type="InterPro" id="IPR038336">
    <property type="entry name" value="NET_sf"/>
</dbReference>
<dbReference type="InterPro" id="IPR027353">
    <property type="entry name" value="NET_dom"/>
</dbReference>
<feature type="compositionally biased region" description="Basic and acidic residues" evidence="3">
    <location>
        <begin position="330"/>
        <end position="347"/>
    </location>
</feature>
<feature type="compositionally biased region" description="Low complexity" evidence="3">
    <location>
        <begin position="119"/>
        <end position="138"/>
    </location>
</feature>
<feature type="compositionally biased region" description="Pro residues" evidence="3">
    <location>
        <begin position="277"/>
        <end position="289"/>
    </location>
</feature>
<feature type="compositionally biased region" description="Pro residues" evidence="3">
    <location>
        <begin position="171"/>
        <end position="180"/>
    </location>
</feature>
<dbReference type="GO" id="GO:0006355">
    <property type="term" value="P:regulation of DNA-templated transcription"/>
    <property type="evidence" value="ECO:0007669"/>
    <property type="project" value="TreeGrafter"/>
</dbReference>
<dbReference type="SUPFAM" id="SSF47370">
    <property type="entry name" value="Bromodomain"/>
    <property type="match status" value="2"/>
</dbReference>
<dbReference type="GO" id="GO:0005634">
    <property type="term" value="C:nucleus"/>
    <property type="evidence" value="ECO:0007669"/>
    <property type="project" value="TreeGrafter"/>
</dbReference>
<feature type="compositionally biased region" description="Low complexity" evidence="3">
    <location>
        <begin position="348"/>
        <end position="363"/>
    </location>
</feature>
<gene>
    <name evidence="6" type="ORF">BD324DRAFT_639326</name>
</gene>
<accession>A0A1Y1U6A5</accession>
<feature type="compositionally biased region" description="Pro residues" evidence="3">
    <location>
        <begin position="1"/>
        <end position="11"/>
    </location>
</feature>
<keyword evidence="1 2" id="KW-0103">Bromodomain</keyword>
<evidence type="ECO:0000259" key="4">
    <source>
        <dbReference type="PROSITE" id="PS50014"/>
    </source>
</evidence>
<feature type="region of interest" description="Disordered" evidence="3">
    <location>
        <begin position="451"/>
        <end position="474"/>
    </location>
</feature>
<dbReference type="STRING" id="4999.A0A1Y1U6A5"/>
<feature type="region of interest" description="Disordered" evidence="3">
    <location>
        <begin position="516"/>
        <end position="594"/>
    </location>
</feature>
<feature type="region of interest" description="Disordered" evidence="3">
    <location>
        <begin position="162"/>
        <end position="399"/>
    </location>
</feature>
<feature type="compositionally biased region" description="Acidic residues" evidence="3">
    <location>
        <begin position="931"/>
        <end position="946"/>
    </location>
</feature>
<dbReference type="Pfam" id="PF00439">
    <property type="entry name" value="Bromodomain"/>
    <property type="match status" value="2"/>
</dbReference>
<dbReference type="InterPro" id="IPR036427">
    <property type="entry name" value="Bromodomain-like_sf"/>
</dbReference>
<dbReference type="AlphaFoldDB" id="A0A1Y1U6A5"/>
<evidence type="ECO:0000256" key="3">
    <source>
        <dbReference type="SAM" id="MobiDB-lite"/>
    </source>
</evidence>
<evidence type="ECO:0000256" key="2">
    <source>
        <dbReference type="PROSITE-ProRule" id="PRU00035"/>
    </source>
</evidence>
<feature type="domain" description="NET" evidence="5">
    <location>
        <begin position="802"/>
        <end position="881"/>
    </location>
</feature>
<evidence type="ECO:0000313" key="6">
    <source>
        <dbReference type="EMBL" id="ORX33563.1"/>
    </source>
</evidence>
<evidence type="ECO:0000259" key="5">
    <source>
        <dbReference type="PROSITE" id="PS51525"/>
    </source>
</evidence>
<dbReference type="OrthoDB" id="784962at2759"/>
<dbReference type="GO" id="GO:0006338">
    <property type="term" value="P:chromatin remodeling"/>
    <property type="evidence" value="ECO:0007669"/>
    <property type="project" value="TreeGrafter"/>
</dbReference>
<feature type="region of interest" description="Disordered" evidence="3">
    <location>
        <begin position="1"/>
        <end position="149"/>
    </location>
</feature>
<comment type="caution">
    <text evidence="6">The sequence shown here is derived from an EMBL/GenBank/DDBJ whole genome shotgun (WGS) entry which is preliminary data.</text>
</comment>